<keyword evidence="4" id="KW-1185">Reference proteome</keyword>
<gene>
    <name evidence="3" type="ORF">SAMN02982927_00315</name>
</gene>
<feature type="domain" description="Glycosyltransferase RgtA/B/C/D-like" evidence="2">
    <location>
        <begin position="168"/>
        <end position="292"/>
    </location>
</feature>
<feature type="transmembrane region" description="Helical" evidence="1">
    <location>
        <begin position="83"/>
        <end position="104"/>
    </location>
</feature>
<keyword evidence="3" id="KW-0328">Glycosyltransferase</keyword>
<evidence type="ECO:0000313" key="3">
    <source>
        <dbReference type="EMBL" id="SFF99250.1"/>
    </source>
</evidence>
<organism evidence="3 4">
    <name type="scientific">Sporolactobacillus nakayamae</name>
    <dbReference type="NCBI Taxonomy" id="269670"/>
    <lineage>
        <taxon>Bacteria</taxon>
        <taxon>Bacillati</taxon>
        <taxon>Bacillota</taxon>
        <taxon>Bacilli</taxon>
        <taxon>Bacillales</taxon>
        <taxon>Sporolactobacillaceae</taxon>
        <taxon>Sporolactobacillus</taxon>
    </lineage>
</organism>
<reference evidence="4" key="1">
    <citation type="submission" date="2016-10" db="EMBL/GenBank/DDBJ databases">
        <authorList>
            <person name="Varghese N."/>
            <person name="Submissions S."/>
        </authorList>
    </citation>
    <scope>NUCLEOTIDE SEQUENCE [LARGE SCALE GENOMIC DNA]</scope>
    <source>
        <strain evidence="4">ATCC 700379</strain>
    </source>
</reference>
<feature type="transmembrane region" description="Helical" evidence="1">
    <location>
        <begin position="443"/>
        <end position="460"/>
    </location>
</feature>
<name>A0A1I2N816_9BACL</name>
<feature type="transmembrane region" description="Helical" evidence="1">
    <location>
        <begin position="246"/>
        <end position="273"/>
    </location>
</feature>
<feature type="transmembrane region" description="Helical" evidence="1">
    <location>
        <begin position="410"/>
        <end position="431"/>
    </location>
</feature>
<keyword evidence="1" id="KW-0472">Membrane</keyword>
<feature type="transmembrane region" description="Helical" evidence="1">
    <location>
        <begin position="161"/>
        <end position="182"/>
    </location>
</feature>
<dbReference type="Pfam" id="PF13231">
    <property type="entry name" value="PMT_2"/>
    <property type="match status" value="1"/>
</dbReference>
<dbReference type="GO" id="GO:0016757">
    <property type="term" value="F:glycosyltransferase activity"/>
    <property type="evidence" value="ECO:0007669"/>
    <property type="project" value="UniProtKB-KW"/>
</dbReference>
<keyword evidence="1" id="KW-1133">Transmembrane helix</keyword>
<feature type="transmembrane region" description="Helical" evidence="1">
    <location>
        <begin position="7"/>
        <end position="32"/>
    </location>
</feature>
<dbReference type="Proteomes" id="UP000198752">
    <property type="component" value="Unassembled WGS sequence"/>
</dbReference>
<feature type="transmembrane region" description="Helical" evidence="1">
    <location>
        <begin position="279"/>
        <end position="296"/>
    </location>
</feature>
<feature type="transmembrane region" description="Helical" evidence="1">
    <location>
        <begin position="691"/>
        <end position="708"/>
    </location>
</feature>
<feature type="transmembrane region" description="Helical" evidence="1">
    <location>
        <begin position="507"/>
        <end position="525"/>
    </location>
</feature>
<dbReference type="STRING" id="269670.SAMN02982927_00315"/>
<feature type="transmembrane region" description="Helical" evidence="1">
    <location>
        <begin position="367"/>
        <end position="390"/>
    </location>
</feature>
<keyword evidence="3" id="KW-0808">Transferase</keyword>
<evidence type="ECO:0000313" key="4">
    <source>
        <dbReference type="Proteomes" id="UP000198752"/>
    </source>
</evidence>
<proteinExistence type="predicted"/>
<dbReference type="OrthoDB" id="2061016at2"/>
<dbReference type="AlphaFoldDB" id="A0A1I2N816"/>
<evidence type="ECO:0000256" key="1">
    <source>
        <dbReference type="SAM" id="Phobius"/>
    </source>
</evidence>
<dbReference type="EMBL" id="FOOY01000003">
    <property type="protein sequence ID" value="SFF99250.1"/>
    <property type="molecule type" value="Genomic_DNA"/>
</dbReference>
<keyword evidence="1" id="KW-0812">Transmembrane</keyword>
<feature type="transmembrane region" description="Helical" evidence="1">
    <location>
        <begin position="52"/>
        <end position="71"/>
    </location>
</feature>
<evidence type="ECO:0000259" key="2">
    <source>
        <dbReference type="Pfam" id="PF13231"/>
    </source>
</evidence>
<sequence>MYLKKILIRLFCISFALLVGLFLLMSIVAPFLLGSSVHYGNFAFSALDLTGMLLFFTVVSFLFLLSTDHLLSRCTNRKLNMMIVSLFAIIVLFECFLLVTFSGLQPPEIDGGHVFMKSLDLLQNKNAYDDGIYFQIYPNNIPITLIRYGLYLIAPVHSREMLFMLDHLVCMIALNIGIYYSWKIVLMQLGRKMTVLFLVIVLSCLPIFFYSLYFYSDTLMIMMPPLLIYLWLRYERDKRLIDIIMLCLLLAVGCVIRQNLILFLPALTLYLLLKSNVKKAVFIVIGTLAALFIWQASTSQLAQQVHINANQQLKMPTTHWIMLGLSEQGRYNWQDFRRSYNQHTQAKKKEVNMQEIKRRLTRKKSELLYLWLVKAFRVYVDGSMGYYWYMGNTSEHTLMYDYFFGGQRRLIQFISQIFHCVNLWLLLCSVLRFFRLHKIDTNLLIQIMLFGNYLFYIFVWEAEPRYALLFIFPMLIGNCYGIKELVSYSHENQFIFKRLKTRVSAQGLAHILFSILLCITVAHLAPLTQKPDVQYRYAVNQNQRKGTMNAHVSATSTVQQTFYADQPFDYISLGKVSAHGHGAYELVIHSLSGTLEEERIVFSDRVLEQGKLSDIKLDRKLSGDKNYQLSVSMISEGSKDFLNLAIHGKGLFEQRDLYQGGALFQNGRMNEGKDLQFRIYRRETRPYLNRAIYFLLMSIPLVAILIFADTYRKPLISSTAHLHTDTDSV</sequence>
<feature type="transmembrane region" description="Helical" evidence="1">
    <location>
        <begin position="194"/>
        <end position="212"/>
    </location>
</feature>
<dbReference type="InterPro" id="IPR038731">
    <property type="entry name" value="RgtA/B/C-like"/>
</dbReference>
<protein>
    <submittedName>
        <fullName evidence="3">Dolichyl-phosphate-mannose-protein mannosyltransferase</fullName>
    </submittedName>
</protein>
<accession>A0A1I2N816</accession>